<sequence length="463" mass="47992">MSASPRVLRRVMLIGGALAPAAALAALLGAPGALALPAAPAVHSSSATASVAAAPHRVSSMDFGDSLPSNPDLLRQMMWIKSGQVPAAADGDLRVATFSAGLSRSAPGGLAEDLSEPGDAQGLQVAETVQRAAPDVVLLTDMDVDAGEEVAQSFRTNYLAVGTGGQRGIDYPHMYVSEVNRGVDTGADLDDDGIIGGPGDAFGPGEFAGQHGMVLYSKYPLDTDGIRTFHELPWTAMPDNAIPEGAYSELELSVLRLSSTSHWDIPIDVDGQTVHLLAAQPSRAEDGPTGAERHHDEMRFWADYLAAGTGQDEYIVDDEGRPGGLSTGDPFVLAGDFGPLTGTALDDSDHPSAVAGMLEADLIQDPAPVSQGAENLDESEPAATEVLGREDGAWALARSDYLLPSSSITASASGVFWPVPGQLGSQLTRVNAPGGELGEPNETTPSEHRLVWTDLDLAGSGTD</sequence>
<protein>
    <submittedName>
        <fullName evidence="3">Endonuclease/exonuclease/phosphatase family protein</fullName>
    </submittedName>
</protein>
<keyword evidence="3" id="KW-0378">Hydrolase</keyword>
<dbReference type="RefSeq" id="WP_347919374.1">
    <property type="nucleotide sequence ID" value="NZ_JBDXMX010000002.1"/>
</dbReference>
<proteinExistence type="predicted"/>
<dbReference type="Gene3D" id="3.60.10.10">
    <property type="entry name" value="Endonuclease/exonuclease/phosphatase"/>
    <property type="match status" value="1"/>
</dbReference>
<name>A0ABV0IFT4_9MICC</name>
<evidence type="ECO:0000313" key="3">
    <source>
        <dbReference type="EMBL" id="MEO9247016.1"/>
    </source>
</evidence>
<keyword evidence="1" id="KW-0732">Signal</keyword>
<dbReference type="InterPro" id="IPR005135">
    <property type="entry name" value="Endo/exonuclease/phosphatase"/>
</dbReference>
<dbReference type="EMBL" id="JBDXMX010000002">
    <property type="protein sequence ID" value="MEO9247016.1"/>
    <property type="molecule type" value="Genomic_DNA"/>
</dbReference>
<evidence type="ECO:0000256" key="1">
    <source>
        <dbReference type="SAM" id="SignalP"/>
    </source>
</evidence>
<accession>A0ABV0IFT4</accession>
<dbReference type="Pfam" id="PF03372">
    <property type="entry name" value="Exo_endo_phos"/>
    <property type="match status" value="1"/>
</dbReference>
<gene>
    <name evidence="3" type="ORF">ABDK96_04925</name>
</gene>
<comment type="caution">
    <text evidence="3">The sequence shown here is derived from an EMBL/GenBank/DDBJ whole genome shotgun (WGS) entry which is preliminary data.</text>
</comment>
<dbReference type="SUPFAM" id="SSF56219">
    <property type="entry name" value="DNase I-like"/>
    <property type="match status" value="1"/>
</dbReference>
<keyword evidence="3" id="KW-0540">Nuclease</keyword>
<dbReference type="GO" id="GO:0004519">
    <property type="term" value="F:endonuclease activity"/>
    <property type="evidence" value="ECO:0007669"/>
    <property type="project" value="UniProtKB-KW"/>
</dbReference>
<reference evidence="3 4" key="1">
    <citation type="submission" date="2024-05" db="EMBL/GenBank/DDBJ databases">
        <authorList>
            <person name="Yi C."/>
        </authorList>
    </citation>
    <scope>NUCLEOTIDE SEQUENCE [LARGE SCALE GENOMIC DNA]</scope>
    <source>
        <strain evidence="3 4">XS13</strain>
    </source>
</reference>
<evidence type="ECO:0000259" key="2">
    <source>
        <dbReference type="Pfam" id="PF03372"/>
    </source>
</evidence>
<keyword evidence="3" id="KW-0255">Endonuclease</keyword>
<dbReference type="Proteomes" id="UP001484097">
    <property type="component" value="Unassembled WGS sequence"/>
</dbReference>
<feature type="chain" id="PRO_5046553357" evidence="1">
    <location>
        <begin position="36"/>
        <end position="463"/>
    </location>
</feature>
<feature type="signal peptide" evidence="1">
    <location>
        <begin position="1"/>
        <end position="35"/>
    </location>
</feature>
<dbReference type="InterPro" id="IPR036691">
    <property type="entry name" value="Endo/exonu/phosph_ase_sf"/>
</dbReference>
<feature type="domain" description="Endonuclease/exonuclease/phosphatase" evidence="2">
    <location>
        <begin position="120"/>
        <end position="337"/>
    </location>
</feature>
<organism evidence="3 4">
    <name type="scientific">Citricoccus nitrophenolicus</name>
    <dbReference type="NCBI Taxonomy" id="863575"/>
    <lineage>
        <taxon>Bacteria</taxon>
        <taxon>Bacillati</taxon>
        <taxon>Actinomycetota</taxon>
        <taxon>Actinomycetes</taxon>
        <taxon>Micrococcales</taxon>
        <taxon>Micrococcaceae</taxon>
        <taxon>Citricoccus</taxon>
    </lineage>
</organism>
<dbReference type="PROSITE" id="PS51318">
    <property type="entry name" value="TAT"/>
    <property type="match status" value="1"/>
</dbReference>
<dbReference type="InterPro" id="IPR006311">
    <property type="entry name" value="TAT_signal"/>
</dbReference>
<keyword evidence="4" id="KW-1185">Reference proteome</keyword>
<evidence type="ECO:0000313" key="4">
    <source>
        <dbReference type="Proteomes" id="UP001484097"/>
    </source>
</evidence>